<feature type="transmembrane region" description="Helical" evidence="8">
    <location>
        <begin position="247"/>
        <end position="265"/>
    </location>
</feature>
<dbReference type="SUPFAM" id="SSF103481">
    <property type="entry name" value="Multidrug resistance efflux transporter EmrE"/>
    <property type="match status" value="2"/>
</dbReference>
<gene>
    <name evidence="10" type="primary">rarD</name>
    <name evidence="10" type="ORF">RGQ15_06110</name>
</gene>
<evidence type="ECO:0000256" key="5">
    <source>
        <dbReference type="ARBA" id="ARBA00022692"/>
    </source>
</evidence>
<feature type="transmembrane region" description="Helical" evidence="8">
    <location>
        <begin position="148"/>
        <end position="164"/>
    </location>
</feature>
<comment type="similarity">
    <text evidence="2">Belongs to the EamA transporter family.</text>
</comment>
<dbReference type="EMBL" id="JAVQLW010000001">
    <property type="protein sequence ID" value="MDS9467146.1"/>
    <property type="molecule type" value="Genomic_DNA"/>
</dbReference>
<dbReference type="PANTHER" id="PTHR22911:SF137">
    <property type="entry name" value="SOLUTE CARRIER FAMILY 35 MEMBER G2-RELATED"/>
    <property type="match status" value="1"/>
</dbReference>
<evidence type="ECO:0000256" key="3">
    <source>
        <dbReference type="ARBA" id="ARBA00022448"/>
    </source>
</evidence>
<dbReference type="InterPro" id="IPR037185">
    <property type="entry name" value="EmrE-like"/>
</dbReference>
<dbReference type="Proteomes" id="UP001269144">
    <property type="component" value="Unassembled WGS sequence"/>
</dbReference>
<keyword evidence="5 8" id="KW-0812">Transmembrane</keyword>
<feature type="transmembrane region" description="Helical" evidence="8">
    <location>
        <begin position="213"/>
        <end position="235"/>
    </location>
</feature>
<evidence type="ECO:0000256" key="8">
    <source>
        <dbReference type="SAM" id="Phobius"/>
    </source>
</evidence>
<dbReference type="NCBIfam" id="TIGR00688">
    <property type="entry name" value="rarD"/>
    <property type="match status" value="1"/>
</dbReference>
<sequence length="302" mass="32564">MTEWSKGFWAMVLACVVWGFCPLFYHLMVGVPVLEVLAFRTLFSLVFFVFLLAAQGRVALLREALSGPHLPKICLAALVISLNWGIFIWAVQSGHVVESSLGYYIFPLVAVLAGVLAFGERLSTLQRFAIGLAAFAVALLSWGLGAAPWISLVLAISFGLYGVVKKTLPMGPVVSVACEVAILGPIALGWLLLQGFGALPDPFPQGLVFGTDLRLTLLLISSGVVTALPLILFSYATRRVGMATIGIMQYINPTLQFFCAVAIFGETVTGWHMIAFPLIWLALALYSAPAIRRGAFGLRQST</sequence>
<keyword evidence="6 8" id="KW-1133">Transmembrane helix</keyword>
<dbReference type="PANTHER" id="PTHR22911">
    <property type="entry name" value="ACYL-MALONYL CONDENSING ENZYME-RELATED"/>
    <property type="match status" value="1"/>
</dbReference>
<evidence type="ECO:0000256" key="2">
    <source>
        <dbReference type="ARBA" id="ARBA00007362"/>
    </source>
</evidence>
<evidence type="ECO:0000259" key="9">
    <source>
        <dbReference type="Pfam" id="PF00892"/>
    </source>
</evidence>
<dbReference type="InterPro" id="IPR000620">
    <property type="entry name" value="EamA_dom"/>
</dbReference>
<keyword evidence="3" id="KW-0813">Transport</keyword>
<evidence type="ECO:0000256" key="1">
    <source>
        <dbReference type="ARBA" id="ARBA00004651"/>
    </source>
</evidence>
<dbReference type="InterPro" id="IPR004626">
    <property type="entry name" value="RarD"/>
</dbReference>
<feature type="transmembrane region" description="Helical" evidence="8">
    <location>
        <begin position="101"/>
        <end position="118"/>
    </location>
</feature>
<feature type="domain" description="EamA" evidence="9">
    <location>
        <begin position="151"/>
        <end position="286"/>
    </location>
</feature>
<keyword evidence="7 8" id="KW-0472">Membrane</keyword>
<accession>A0ABU2HQ25</accession>
<feature type="transmembrane region" description="Helical" evidence="8">
    <location>
        <begin position="125"/>
        <end position="142"/>
    </location>
</feature>
<comment type="subcellular location">
    <subcellularLocation>
        <location evidence="1">Cell membrane</location>
        <topology evidence="1">Multi-pass membrane protein</topology>
    </subcellularLocation>
</comment>
<feature type="transmembrane region" description="Helical" evidence="8">
    <location>
        <begin position="37"/>
        <end position="61"/>
    </location>
</feature>
<protein>
    <submittedName>
        <fullName evidence="10">EamA family transporter RarD</fullName>
    </submittedName>
</protein>
<dbReference type="RefSeq" id="WP_311159328.1">
    <property type="nucleotide sequence ID" value="NZ_JAVQLW010000001.1"/>
</dbReference>
<evidence type="ECO:0000256" key="6">
    <source>
        <dbReference type="ARBA" id="ARBA00022989"/>
    </source>
</evidence>
<feature type="transmembrane region" description="Helical" evidence="8">
    <location>
        <begin position="171"/>
        <end position="193"/>
    </location>
</feature>
<reference evidence="11" key="1">
    <citation type="submission" date="2023-07" db="EMBL/GenBank/DDBJ databases">
        <title>Paracoccus sp. MBLB3053 whole genome sequence.</title>
        <authorList>
            <person name="Hwang C.Y."/>
            <person name="Cho E.-S."/>
            <person name="Seo M.-J."/>
        </authorList>
    </citation>
    <scope>NUCLEOTIDE SEQUENCE [LARGE SCALE GENOMIC DNA]</scope>
    <source>
        <strain evidence="11">MBLB3053</strain>
    </source>
</reference>
<comment type="caution">
    <text evidence="10">The sequence shown here is derived from an EMBL/GenBank/DDBJ whole genome shotgun (WGS) entry which is preliminary data.</text>
</comment>
<name>A0ABU2HQ25_9RHOB</name>
<proteinExistence type="inferred from homology"/>
<dbReference type="Pfam" id="PF00892">
    <property type="entry name" value="EamA"/>
    <property type="match status" value="2"/>
</dbReference>
<feature type="transmembrane region" description="Helical" evidence="8">
    <location>
        <begin position="73"/>
        <end position="95"/>
    </location>
</feature>
<feature type="transmembrane region" description="Helical" evidence="8">
    <location>
        <begin position="271"/>
        <end position="291"/>
    </location>
</feature>
<feature type="transmembrane region" description="Helical" evidence="8">
    <location>
        <begin position="7"/>
        <end position="25"/>
    </location>
</feature>
<evidence type="ECO:0000313" key="10">
    <source>
        <dbReference type="EMBL" id="MDS9467146.1"/>
    </source>
</evidence>
<organism evidence="10 11">
    <name type="scientific">Paracoccus aurantius</name>
    <dbReference type="NCBI Taxonomy" id="3073814"/>
    <lineage>
        <taxon>Bacteria</taxon>
        <taxon>Pseudomonadati</taxon>
        <taxon>Pseudomonadota</taxon>
        <taxon>Alphaproteobacteria</taxon>
        <taxon>Rhodobacterales</taxon>
        <taxon>Paracoccaceae</taxon>
        <taxon>Paracoccus</taxon>
    </lineage>
</organism>
<evidence type="ECO:0000313" key="11">
    <source>
        <dbReference type="Proteomes" id="UP001269144"/>
    </source>
</evidence>
<feature type="domain" description="EamA" evidence="9">
    <location>
        <begin position="6"/>
        <end position="141"/>
    </location>
</feature>
<keyword evidence="4" id="KW-1003">Cell membrane</keyword>
<evidence type="ECO:0000256" key="7">
    <source>
        <dbReference type="ARBA" id="ARBA00023136"/>
    </source>
</evidence>
<evidence type="ECO:0000256" key="4">
    <source>
        <dbReference type="ARBA" id="ARBA00022475"/>
    </source>
</evidence>
<keyword evidence="11" id="KW-1185">Reference proteome</keyword>